<organism evidence="8 9">
    <name type="scientific">Roseobacter ponti</name>
    <dbReference type="NCBI Taxonomy" id="1891787"/>
    <lineage>
        <taxon>Bacteria</taxon>
        <taxon>Pseudomonadati</taxon>
        <taxon>Pseudomonadota</taxon>
        <taxon>Alphaproteobacteria</taxon>
        <taxon>Rhodobacterales</taxon>
        <taxon>Roseobacteraceae</taxon>
        <taxon>Roseobacter</taxon>
    </lineage>
</organism>
<evidence type="ECO:0000313" key="8">
    <source>
        <dbReference type="EMBL" id="QJF53335.1"/>
    </source>
</evidence>
<evidence type="ECO:0000256" key="6">
    <source>
        <dbReference type="SAM" id="Phobius"/>
    </source>
</evidence>
<evidence type="ECO:0000259" key="7">
    <source>
        <dbReference type="Pfam" id="PF13396"/>
    </source>
</evidence>
<feature type="transmembrane region" description="Helical" evidence="6">
    <location>
        <begin position="33"/>
        <end position="53"/>
    </location>
</feature>
<geneLocation type="plasmid" evidence="8 9">
    <name>p1</name>
</geneLocation>
<keyword evidence="5 6" id="KW-0472">Membrane</keyword>
<dbReference type="GO" id="GO:0005886">
    <property type="term" value="C:plasma membrane"/>
    <property type="evidence" value="ECO:0007669"/>
    <property type="project" value="UniProtKB-SubCell"/>
</dbReference>
<evidence type="ECO:0000256" key="1">
    <source>
        <dbReference type="ARBA" id="ARBA00004651"/>
    </source>
</evidence>
<feature type="domain" description="Cardiolipin synthase N-terminal" evidence="7">
    <location>
        <begin position="13"/>
        <end position="55"/>
    </location>
</feature>
<gene>
    <name evidence="8" type="ORF">G3256_18790</name>
</gene>
<evidence type="ECO:0000256" key="2">
    <source>
        <dbReference type="ARBA" id="ARBA00022475"/>
    </source>
</evidence>
<evidence type="ECO:0000313" key="9">
    <source>
        <dbReference type="Proteomes" id="UP000503308"/>
    </source>
</evidence>
<name>A0A858SX98_9RHOB</name>
<evidence type="ECO:0000256" key="5">
    <source>
        <dbReference type="ARBA" id="ARBA00023136"/>
    </source>
</evidence>
<dbReference type="RefSeq" id="WP_169642546.1">
    <property type="nucleotide sequence ID" value="NZ_CP048789.1"/>
</dbReference>
<reference evidence="8 9" key="1">
    <citation type="submission" date="2020-02" db="EMBL/GenBank/DDBJ databases">
        <title>Genome sequence of Roseobacter ponti.</title>
        <authorList>
            <person name="Hollensteiner J."/>
            <person name="Schneider D."/>
            <person name="Poehlein A."/>
            <person name="Daniel R."/>
        </authorList>
    </citation>
    <scope>NUCLEOTIDE SEQUENCE [LARGE SCALE GENOMIC DNA]</scope>
    <source>
        <strain evidence="8 9">DSM 106830</strain>
        <plasmid evidence="8 9">p1</plasmid>
    </source>
</reference>
<accession>A0A858SX98</accession>
<evidence type="ECO:0000256" key="3">
    <source>
        <dbReference type="ARBA" id="ARBA00022692"/>
    </source>
</evidence>
<keyword evidence="9" id="KW-1185">Reference proteome</keyword>
<keyword evidence="2" id="KW-1003">Cell membrane</keyword>
<dbReference type="Pfam" id="PF13396">
    <property type="entry name" value="PLDc_N"/>
    <property type="match status" value="1"/>
</dbReference>
<keyword evidence="3 6" id="KW-0812">Transmembrane</keyword>
<dbReference type="EMBL" id="CP048789">
    <property type="protein sequence ID" value="QJF53335.1"/>
    <property type="molecule type" value="Genomic_DNA"/>
</dbReference>
<dbReference type="InterPro" id="IPR027379">
    <property type="entry name" value="CLS_N"/>
</dbReference>
<keyword evidence="4 6" id="KW-1133">Transmembrane helix</keyword>
<dbReference type="KEGG" id="rpon:G3256_18790"/>
<comment type="subcellular location">
    <subcellularLocation>
        <location evidence="1">Cell membrane</location>
        <topology evidence="1">Multi-pass membrane protein</topology>
    </subcellularLocation>
</comment>
<feature type="transmembrane region" description="Helical" evidence="6">
    <location>
        <begin position="6"/>
        <end position="24"/>
    </location>
</feature>
<dbReference type="AlphaFoldDB" id="A0A858SX98"/>
<sequence>MEYAGFGGFILLVLNIWAIVSVIGSRASTGGKVIWVLLIIVLPLVGFIIWFFAGPRAASATV</sequence>
<keyword evidence="8" id="KW-0614">Plasmid</keyword>
<protein>
    <submittedName>
        <fullName evidence="8">PLDc_N domain-containing protein</fullName>
    </submittedName>
</protein>
<proteinExistence type="predicted"/>
<dbReference type="Proteomes" id="UP000503308">
    <property type="component" value="Plasmid p1"/>
</dbReference>
<evidence type="ECO:0000256" key="4">
    <source>
        <dbReference type="ARBA" id="ARBA00022989"/>
    </source>
</evidence>